<dbReference type="AlphaFoldDB" id="A0A202B9W3"/>
<accession>A0A202B9W3</accession>
<proteinExistence type="predicted"/>
<dbReference type="InterPro" id="IPR017136">
    <property type="entry name" value="UCP037205"/>
</dbReference>
<reference evidence="1 2" key="1">
    <citation type="submission" date="2017-05" db="EMBL/GenBank/DDBJ databases">
        <title>Chromobacterium violaceum GHPS1 isolated from Hydrocarbon polluted soil in French Guiana display an awesome secondary metabolite arsenal and a battery of drug and heavy-metal-resistance and detoxification of xenobiotics proteins.</title>
        <authorList>
            <person name="Belbahri L."/>
        </authorList>
    </citation>
    <scope>NUCLEOTIDE SEQUENCE [LARGE SCALE GENOMIC DNA]</scope>
    <source>
        <strain evidence="1 2">GHPS1</strain>
    </source>
</reference>
<keyword evidence="2" id="KW-1185">Reference proteome</keyword>
<evidence type="ECO:0000313" key="1">
    <source>
        <dbReference type="EMBL" id="OVE48324.1"/>
    </source>
</evidence>
<sequence length="53" mass="5937">MSAASFKGNKAALPSKPCAGCGRTMSWRKKWRASWDAVQYCSERCRRRKGKAA</sequence>
<evidence type="ECO:0000313" key="2">
    <source>
        <dbReference type="Proteomes" id="UP000196342"/>
    </source>
</evidence>
<dbReference type="PANTHER" id="PTHR37463">
    <property type="entry name" value="GSL3115 PROTEIN"/>
    <property type="match status" value="1"/>
</dbReference>
<dbReference type="EMBL" id="NHOO01000007">
    <property type="protein sequence ID" value="OVE48324.1"/>
    <property type="molecule type" value="Genomic_DNA"/>
</dbReference>
<protein>
    <recommendedName>
        <fullName evidence="3">DUF2256 domain-containing protein</fullName>
    </recommendedName>
</protein>
<dbReference type="Pfam" id="PF10013">
    <property type="entry name" value="DUF2256"/>
    <property type="match status" value="1"/>
</dbReference>
<name>A0A202B9W3_CHRVL</name>
<organism evidence="1 2">
    <name type="scientific">Chromobacterium violaceum</name>
    <dbReference type="NCBI Taxonomy" id="536"/>
    <lineage>
        <taxon>Bacteria</taxon>
        <taxon>Pseudomonadati</taxon>
        <taxon>Pseudomonadota</taxon>
        <taxon>Betaproteobacteria</taxon>
        <taxon>Neisseriales</taxon>
        <taxon>Chromobacteriaceae</taxon>
        <taxon>Chromobacterium</taxon>
    </lineage>
</organism>
<dbReference type="Proteomes" id="UP000196342">
    <property type="component" value="Unassembled WGS sequence"/>
</dbReference>
<comment type="caution">
    <text evidence="1">The sequence shown here is derived from an EMBL/GenBank/DDBJ whole genome shotgun (WGS) entry which is preliminary data.</text>
</comment>
<evidence type="ECO:0008006" key="3">
    <source>
        <dbReference type="Google" id="ProtNLM"/>
    </source>
</evidence>
<gene>
    <name evidence="1" type="ORF">CBW21_10225</name>
</gene>
<dbReference type="PANTHER" id="PTHR37463:SF1">
    <property type="entry name" value="DUF2256 DOMAIN-CONTAINING PROTEIN"/>
    <property type="match status" value="1"/>
</dbReference>
<dbReference type="RefSeq" id="WP_080969205.1">
    <property type="nucleotide sequence ID" value="NZ_JBNCPD010000002.1"/>
</dbReference>
<dbReference type="PIRSF" id="PIRSF037205">
    <property type="entry name" value="UCP037205"/>
    <property type="match status" value="1"/>
</dbReference>